<proteinExistence type="predicted"/>
<feature type="compositionally biased region" description="Gly residues" evidence="1">
    <location>
        <begin position="88"/>
        <end position="98"/>
    </location>
</feature>
<keyword evidence="2" id="KW-1133">Transmembrane helix</keyword>
<protein>
    <recommendedName>
        <fullName evidence="5">PepSY domain-containing protein</fullName>
    </recommendedName>
</protein>
<comment type="caution">
    <text evidence="3">The sequence shown here is derived from an EMBL/GenBank/DDBJ whole genome shotgun (WGS) entry which is preliminary data.</text>
</comment>
<dbReference type="Proteomes" id="UP000037084">
    <property type="component" value="Unassembled WGS sequence"/>
</dbReference>
<name>A0A0L8MW82_STRVG</name>
<dbReference type="EMBL" id="LGUV01000133">
    <property type="protein sequence ID" value="KOG54661.1"/>
    <property type="molecule type" value="Genomic_DNA"/>
</dbReference>
<evidence type="ECO:0000256" key="1">
    <source>
        <dbReference type="SAM" id="MobiDB-lite"/>
    </source>
</evidence>
<gene>
    <name evidence="3" type="ORF">ADK75_13595</name>
</gene>
<sequence length="208" mass="20205">MPPSEQAETAAHAAPAAAPTAVPEAAPEAGARKPAALGRLVPRGRSARWVAAGAAAVVVVGVVTAVAVAEHHDHHVRVERGGPRIAWGGPGPEGGFRGGPQNAEPRHERGPGEPGRPAGPDAPGGPGRHAGGKAAPAPAPIPSLAIGEAAEKAAAAVPGGKVAGLRAVAQEGGGSAWLAVVVGADGVRHAVTVSGTDGTITSNTTMDR</sequence>
<dbReference type="AlphaFoldDB" id="A0A0L8MW82"/>
<evidence type="ECO:0000313" key="4">
    <source>
        <dbReference type="Proteomes" id="UP000037084"/>
    </source>
</evidence>
<evidence type="ECO:0008006" key="5">
    <source>
        <dbReference type="Google" id="ProtNLM"/>
    </source>
</evidence>
<evidence type="ECO:0000256" key="2">
    <source>
        <dbReference type="SAM" id="Phobius"/>
    </source>
</evidence>
<keyword evidence="2" id="KW-0812">Transmembrane</keyword>
<feature type="transmembrane region" description="Helical" evidence="2">
    <location>
        <begin position="49"/>
        <end position="69"/>
    </location>
</feature>
<accession>A0A0L8MW82</accession>
<dbReference type="PATRIC" id="fig|1961.12.peg.3151"/>
<reference evidence="4" key="1">
    <citation type="submission" date="2015-07" db="EMBL/GenBank/DDBJ databases">
        <authorList>
            <consortium name="Consortium for Microbial Forensics and Genomics (microFORGE)"/>
            <person name="Knight B.M."/>
            <person name="Roberts D.P."/>
            <person name="Lin D."/>
            <person name="Hari K."/>
            <person name="Fletcher J."/>
            <person name="Melcher U."/>
            <person name="Blagden T."/>
            <person name="Winegar R.A."/>
        </authorList>
    </citation>
    <scope>NUCLEOTIDE SEQUENCE [LARGE SCALE GENOMIC DNA]</scope>
    <source>
        <strain evidence="4">NRRL B-1447</strain>
    </source>
</reference>
<organism evidence="3 4">
    <name type="scientific">Streptomyces virginiae</name>
    <name type="common">Streptomyces cinnamonensis</name>
    <dbReference type="NCBI Taxonomy" id="1961"/>
    <lineage>
        <taxon>Bacteria</taxon>
        <taxon>Bacillati</taxon>
        <taxon>Actinomycetota</taxon>
        <taxon>Actinomycetes</taxon>
        <taxon>Kitasatosporales</taxon>
        <taxon>Streptomycetaceae</taxon>
        <taxon>Streptomyces</taxon>
    </lineage>
</organism>
<evidence type="ECO:0000313" key="3">
    <source>
        <dbReference type="EMBL" id="KOG54661.1"/>
    </source>
</evidence>
<feature type="region of interest" description="Disordered" evidence="1">
    <location>
        <begin position="74"/>
        <end position="139"/>
    </location>
</feature>
<keyword evidence="2" id="KW-0472">Membrane</keyword>
<feature type="region of interest" description="Disordered" evidence="1">
    <location>
        <begin position="1"/>
        <end position="31"/>
    </location>
</feature>